<dbReference type="OrthoDB" id="10567445at2759"/>
<sequence length="68" mass="7586">MSNSTQSPENQTLSLEDCDELLKFPYHQYAINIKTEPAEEDFPELGPVGNLVLNNEVGENVSTQCKSE</sequence>
<evidence type="ECO:0000313" key="1">
    <source>
        <dbReference type="EMBL" id="GFT16479.1"/>
    </source>
</evidence>
<organism evidence="1 2">
    <name type="scientific">Nephila pilipes</name>
    <name type="common">Giant wood spider</name>
    <name type="synonym">Nephila maculata</name>
    <dbReference type="NCBI Taxonomy" id="299642"/>
    <lineage>
        <taxon>Eukaryota</taxon>
        <taxon>Metazoa</taxon>
        <taxon>Ecdysozoa</taxon>
        <taxon>Arthropoda</taxon>
        <taxon>Chelicerata</taxon>
        <taxon>Arachnida</taxon>
        <taxon>Araneae</taxon>
        <taxon>Araneomorphae</taxon>
        <taxon>Entelegynae</taxon>
        <taxon>Araneoidea</taxon>
        <taxon>Nephilidae</taxon>
        <taxon>Nephila</taxon>
    </lineage>
</organism>
<comment type="caution">
    <text evidence="1">The sequence shown here is derived from an EMBL/GenBank/DDBJ whole genome shotgun (WGS) entry which is preliminary data.</text>
</comment>
<feature type="non-terminal residue" evidence="1">
    <location>
        <position position="68"/>
    </location>
</feature>
<reference evidence="1" key="1">
    <citation type="submission" date="2020-08" db="EMBL/GenBank/DDBJ databases">
        <title>Multicomponent nature underlies the extraordinary mechanical properties of spider dragline silk.</title>
        <authorList>
            <person name="Kono N."/>
            <person name="Nakamura H."/>
            <person name="Mori M."/>
            <person name="Yoshida Y."/>
            <person name="Ohtoshi R."/>
            <person name="Malay A.D."/>
            <person name="Moran D.A.P."/>
            <person name="Tomita M."/>
            <person name="Numata K."/>
            <person name="Arakawa K."/>
        </authorList>
    </citation>
    <scope>NUCLEOTIDE SEQUENCE</scope>
</reference>
<gene>
    <name evidence="1" type="ORF">NPIL_327531</name>
</gene>
<proteinExistence type="predicted"/>
<dbReference type="AlphaFoldDB" id="A0A8X6NIB3"/>
<evidence type="ECO:0000313" key="2">
    <source>
        <dbReference type="Proteomes" id="UP000887013"/>
    </source>
</evidence>
<protein>
    <submittedName>
        <fullName evidence="1">Uncharacterized protein</fullName>
    </submittedName>
</protein>
<name>A0A8X6NIB3_NEPPI</name>
<keyword evidence="2" id="KW-1185">Reference proteome</keyword>
<dbReference type="EMBL" id="BMAW01058471">
    <property type="protein sequence ID" value="GFT16479.1"/>
    <property type="molecule type" value="Genomic_DNA"/>
</dbReference>
<accession>A0A8X6NIB3</accession>
<dbReference type="Proteomes" id="UP000887013">
    <property type="component" value="Unassembled WGS sequence"/>
</dbReference>